<dbReference type="AlphaFoldDB" id="A0A097ECC7"/>
<dbReference type="HOGENOM" id="CLU_067768_0_0_5"/>
<dbReference type="InterPro" id="IPR011330">
    <property type="entry name" value="Glyco_hydro/deAcase_b/a-brl"/>
</dbReference>
<dbReference type="GO" id="GO:0005975">
    <property type="term" value="P:carbohydrate metabolic process"/>
    <property type="evidence" value="ECO:0007669"/>
    <property type="project" value="InterPro"/>
</dbReference>
<sequence>MIGRGGAVSPYRVPAPTDDALIRWPASFGRRFIVFVDVEEEFDWSAPLDPGHRAVTAMRALPEAHARFAERGIGPAYMVDHPVASDAAAVDILREILADGRASLGAQLHAWVTPPYAAPAAGDSYAGNLPPALEAGKLDSLTGLLTEAFGRPPLAYRAGRYGIGPATAGLLASRGYRVESSMRARYDYRGDLGPDFTAVGSEAFRIGSLVELPLTTVFTGRLRHYGATLYSALARVPRGRGAAARAGLLQRVALTPEDMPIADALAAVRVAVEEEGQRLISFSFHSPSLVPGHTPYVRSRDDLARFWTWWARMFDLLDALGVRPAGVDDILAAADRTTG</sequence>
<evidence type="ECO:0000313" key="1">
    <source>
        <dbReference type="EMBL" id="AIT05222.1"/>
    </source>
</evidence>
<dbReference type="EMBL" id="CP009571">
    <property type="protein sequence ID" value="AIT05222.1"/>
    <property type="molecule type" value="Genomic_DNA"/>
</dbReference>
<dbReference type="Gene3D" id="3.20.20.370">
    <property type="entry name" value="Glycoside hydrolase/deacetylase"/>
    <property type="match status" value="1"/>
</dbReference>
<gene>
    <name evidence="1" type="ORF">MC45_00875</name>
</gene>
<dbReference type="KEGG" id="stax:MC45_00875"/>
<dbReference type="STRING" id="1549858.MC45_00875"/>
<dbReference type="Proteomes" id="UP000033200">
    <property type="component" value="Chromosome"/>
</dbReference>
<evidence type="ECO:0000313" key="2">
    <source>
        <dbReference type="Proteomes" id="UP000033200"/>
    </source>
</evidence>
<dbReference type="eggNOG" id="COG0726">
    <property type="taxonomic scope" value="Bacteria"/>
</dbReference>
<accession>A0A097ECC7</accession>
<organism evidence="1 2">
    <name type="scientific">Sphingomonas taxi</name>
    <dbReference type="NCBI Taxonomy" id="1549858"/>
    <lineage>
        <taxon>Bacteria</taxon>
        <taxon>Pseudomonadati</taxon>
        <taxon>Pseudomonadota</taxon>
        <taxon>Alphaproteobacteria</taxon>
        <taxon>Sphingomonadales</taxon>
        <taxon>Sphingomonadaceae</taxon>
        <taxon>Sphingomonas</taxon>
    </lineage>
</organism>
<protein>
    <submittedName>
        <fullName evidence="1">WalW protein</fullName>
    </submittedName>
</protein>
<reference evidence="1 2" key="1">
    <citation type="submission" date="2014-09" db="EMBL/GenBank/DDBJ databases">
        <title>Using Illumina technology Improving SMRT sequencing Genome Assembly by RASTools.</title>
        <authorList>
            <person name="Zhou Y."/>
            <person name="Ma T."/>
            <person name="Liu T."/>
        </authorList>
    </citation>
    <scope>NUCLEOTIDE SEQUENCE [LARGE SCALE GENOMIC DNA]</scope>
    <source>
        <strain evidence="1 2">ATCC 55669</strain>
    </source>
</reference>
<dbReference type="SUPFAM" id="SSF88713">
    <property type="entry name" value="Glycoside hydrolase/deacetylase"/>
    <property type="match status" value="1"/>
</dbReference>
<name>A0A097ECC7_9SPHN</name>
<proteinExistence type="predicted"/>
<keyword evidence="2" id="KW-1185">Reference proteome</keyword>